<dbReference type="AlphaFoldDB" id="A0A1I5KGB8"/>
<dbReference type="Pfam" id="PF02563">
    <property type="entry name" value="Poly_export"/>
    <property type="match status" value="1"/>
</dbReference>
<dbReference type="InterPro" id="IPR049712">
    <property type="entry name" value="Poly_export"/>
</dbReference>
<dbReference type="GO" id="GO:0015159">
    <property type="term" value="F:polysaccharide transmembrane transporter activity"/>
    <property type="evidence" value="ECO:0007669"/>
    <property type="project" value="InterPro"/>
</dbReference>
<dbReference type="Gene3D" id="3.30.1950.10">
    <property type="entry name" value="wza like domain"/>
    <property type="match status" value="1"/>
</dbReference>
<dbReference type="Gene3D" id="3.10.560.10">
    <property type="entry name" value="Outer membrane lipoprotein wza domain like"/>
    <property type="match status" value="2"/>
</dbReference>
<protein>
    <submittedName>
        <fullName evidence="3">Polysaccharide export outer membrane protein</fullName>
    </submittedName>
</protein>
<reference evidence="3 4" key="1">
    <citation type="submission" date="2016-10" db="EMBL/GenBank/DDBJ databases">
        <authorList>
            <person name="de Groot N.N."/>
        </authorList>
    </citation>
    <scope>NUCLEOTIDE SEQUENCE [LARGE SCALE GENOMIC DNA]</scope>
    <source>
        <strain evidence="3 4">DSM 19547</strain>
    </source>
</reference>
<keyword evidence="1" id="KW-0732">Signal</keyword>
<dbReference type="Proteomes" id="UP000199356">
    <property type="component" value="Unassembled WGS sequence"/>
</dbReference>
<gene>
    <name evidence="3" type="ORF">SAMN04488047_10192</name>
</gene>
<organism evidence="3 4">
    <name type="scientific">Tranquillimonas alkanivorans</name>
    <dbReference type="NCBI Taxonomy" id="441119"/>
    <lineage>
        <taxon>Bacteria</taxon>
        <taxon>Pseudomonadati</taxon>
        <taxon>Pseudomonadota</taxon>
        <taxon>Alphaproteobacteria</taxon>
        <taxon>Rhodobacterales</taxon>
        <taxon>Roseobacteraceae</taxon>
        <taxon>Tranquillimonas</taxon>
    </lineage>
</organism>
<name>A0A1I5KGB8_9RHOB</name>
<dbReference type="InterPro" id="IPR003715">
    <property type="entry name" value="Poly_export_N"/>
</dbReference>
<dbReference type="EMBL" id="FOXA01000001">
    <property type="protein sequence ID" value="SFO84080.1"/>
    <property type="molecule type" value="Genomic_DNA"/>
</dbReference>
<evidence type="ECO:0000256" key="1">
    <source>
        <dbReference type="ARBA" id="ARBA00022729"/>
    </source>
</evidence>
<proteinExistence type="predicted"/>
<evidence type="ECO:0000259" key="2">
    <source>
        <dbReference type="Pfam" id="PF02563"/>
    </source>
</evidence>
<dbReference type="OrthoDB" id="7198507at2"/>
<dbReference type="RefSeq" id="WP_093416255.1">
    <property type="nucleotide sequence ID" value="NZ_FOXA01000001.1"/>
</dbReference>
<sequence length="372" mass="39456">MILRKGLIAALTAAVTLSGCSQLPRGAVVEREITREAAKPDADFAFYQVTRALLPVVETWPETPVERSDGWPRAMPGSVGQIIQPGDTLNVTIWDSDTNSLLTAPGQQVAPLGAMSVSPAGRVFIPYVGEVRVAGMSPERAREAIQRELESISPNAQVQVTFDAGRQNTVDLVAGVTTPGSYPLPNRNYSVLSLISQGGGIPTTLRNPRVKLQRGGKVYAVAADTLFEHPEADAVLVGGDKVIVEEDERFFLALGASGREEIVYFPQDELTALEAIALMGGVVETRADPGGILVLREYPRAALVPGARGPRSTDVVFSVDLTTPDGLFSAKNFEIEAGDVVIATESPVTSLRTAFALFGAAFGLVTTVANNT</sequence>
<evidence type="ECO:0000313" key="3">
    <source>
        <dbReference type="EMBL" id="SFO84080.1"/>
    </source>
</evidence>
<keyword evidence="4" id="KW-1185">Reference proteome</keyword>
<dbReference type="PANTHER" id="PTHR33619">
    <property type="entry name" value="POLYSACCHARIDE EXPORT PROTEIN GFCE-RELATED"/>
    <property type="match status" value="1"/>
</dbReference>
<evidence type="ECO:0000313" key="4">
    <source>
        <dbReference type="Proteomes" id="UP000199356"/>
    </source>
</evidence>
<feature type="domain" description="Polysaccharide export protein N-terminal" evidence="2">
    <location>
        <begin position="82"/>
        <end position="161"/>
    </location>
</feature>
<dbReference type="STRING" id="441119.SAMN04488047_10192"/>
<dbReference type="PROSITE" id="PS51257">
    <property type="entry name" value="PROKAR_LIPOPROTEIN"/>
    <property type="match status" value="1"/>
</dbReference>
<accession>A0A1I5KGB8</accession>
<dbReference type="PANTHER" id="PTHR33619:SF3">
    <property type="entry name" value="POLYSACCHARIDE EXPORT PROTEIN GFCE-RELATED"/>
    <property type="match status" value="1"/>
</dbReference>